<keyword evidence="1" id="KW-0732">Signal</keyword>
<evidence type="ECO:0000313" key="3">
    <source>
        <dbReference type="Proteomes" id="UP000255528"/>
    </source>
</evidence>
<reference evidence="2 3" key="1">
    <citation type="submission" date="2018-06" db="EMBL/GenBank/DDBJ databases">
        <authorList>
            <consortium name="Pathogen Informatics"/>
            <person name="Doyle S."/>
        </authorList>
    </citation>
    <scope>NUCLEOTIDE SEQUENCE [LARGE SCALE GENOMIC DNA]</scope>
    <source>
        <strain evidence="2 3">NCTC12119</strain>
    </source>
</reference>
<evidence type="ECO:0000256" key="1">
    <source>
        <dbReference type="SAM" id="SignalP"/>
    </source>
</evidence>
<dbReference type="RefSeq" id="WP_115632040.1">
    <property type="nucleotide sequence ID" value="NZ_UIGI01000002.1"/>
</dbReference>
<name>A0A381KQB8_9ENTR</name>
<gene>
    <name evidence="2" type="ORF">NCTC12119_04830</name>
</gene>
<sequence length="173" mass="19143">MKWLLSLPLLTLLSGCASIDSKISSVPGVGFDVVLLSRTQANPTDKVTFSIESSGTDLWLIVQNGTKEFIQFKNLNLAGSRCSYVSRGKTAVAPENVSTFKMPTLGLLGLCFSNEDQMKLITMPFESVSSKQTSTEYLPTYFSVDYYSPAKNTKGQGHISYQLFLNFKRTELQ</sequence>
<accession>A0A381KQB8</accession>
<dbReference type="EMBL" id="UIGI01000002">
    <property type="protein sequence ID" value="SUY92801.1"/>
    <property type="molecule type" value="Genomic_DNA"/>
</dbReference>
<dbReference type="AlphaFoldDB" id="A0A381KQB8"/>
<feature type="chain" id="PRO_5016855454" description="Lipoprotein" evidence="1">
    <location>
        <begin position="20"/>
        <end position="173"/>
    </location>
</feature>
<dbReference type="Proteomes" id="UP000255528">
    <property type="component" value="Unassembled WGS sequence"/>
</dbReference>
<evidence type="ECO:0008006" key="4">
    <source>
        <dbReference type="Google" id="ProtNLM"/>
    </source>
</evidence>
<dbReference type="PROSITE" id="PS51257">
    <property type="entry name" value="PROKAR_LIPOPROTEIN"/>
    <property type="match status" value="1"/>
</dbReference>
<proteinExistence type="predicted"/>
<evidence type="ECO:0000313" key="2">
    <source>
        <dbReference type="EMBL" id="SUY92801.1"/>
    </source>
</evidence>
<feature type="signal peptide" evidence="1">
    <location>
        <begin position="1"/>
        <end position="19"/>
    </location>
</feature>
<protein>
    <recommendedName>
        <fullName evidence="4">Lipoprotein</fullName>
    </recommendedName>
</protein>
<organism evidence="2 3">
    <name type="scientific">Buttiauxella agrestis</name>
    <dbReference type="NCBI Taxonomy" id="82977"/>
    <lineage>
        <taxon>Bacteria</taxon>
        <taxon>Pseudomonadati</taxon>
        <taxon>Pseudomonadota</taxon>
        <taxon>Gammaproteobacteria</taxon>
        <taxon>Enterobacterales</taxon>
        <taxon>Enterobacteriaceae</taxon>
        <taxon>Buttiauxella</taxon>
    </lineage>
</organism>